<keyword evidence="11" id="KW-1185">Reference proteome</keyword>
<dbReference type="OrthoDB" id="9762689at2"/>
<evidence type="ECO:0000313" key="10">
    <source>
        <dbReference type="EMBL" id="TQE94115.1"/>
    </source>
</evidence>
<dbReference type="PROSITE" id="PS51892">
    <property type="entry name" value="SUBTILASE"/>
    <property type="match status" value="1"/>
</dbReference>
<dbReference type="CDD" id="cd07474">
    <property type="entry name" value="Peptidases_S8_subtilisin_Vpr-like"/>
    <property type="match status" value="1"/>
</dbReference>
<dbReference type="PROSITE" id="PS00136">
    <property type="entry name" value="SUBTILASE_ASP"/>
    <property type="match status" value="1"/>
</dbReference>
<dbReference type="Gene3D" id="3.40.50.200">
    <property type="entry name" value="Peptidase S8/S53 domain"/>
    <property type="match status" value="1"/>
</dbReference>
<dbReference type="PANTHER" id="PTHR43806">
    <property type="entry name" value="PEPTIDASE S8"/>
    <property type="match status" value="1"/>
</dbReference>
<evidence type="ECO:0000259" key="9">
    <source>
        <dbReference type="Pfam" id="PF00082"/>
    </source>
</evidence>
<evidence type="ECO:0000256" key="1">
    <source>
        <dbReference type="ARBA" id="ARBA00011073"/>
    </source>
</evidence>
<comment type="similarity">
    <text evidence="1 6 7">Belongs to the peptidase S8 family.</text>
</comment>
<dbReference type="InterPro" id="IPR036852">
    <property type="entry name" value="Peptidase_S8/S53_dom_sf"/>
</dbReference>
<sequence>MVRCGAPTAFSKPAPGFPSRKRSGLASSRNGAMWRSSEPGPIHPSIPGRPSQSQQKGPFLKRLPWAVVLMAVLAFALWHGLSPRAVSAARVPHFVHVMVELAEPPAAALYAGLTAAGPQDTASLATATRTHLASLEAAQIRLLEQLAGLDAQVLYRIQRVYNGVALRVDAAQLDALAALPGVKAVHPLVPKTPLGSIDYIGAPQLWQGVDGQPLTGRGIRIAVIDTGIDYLHPHFGGPGTGYGSNDPTAIGDVAGFPGAKVVGGYDFAGDTYNADPESAAYQPIPEPDPDPMDCYGRGHGTHVAGIAAGYGVTRDGHTYTGPYPPAFANSDFWIPPGVAPEAQLYALKVFGCGGSSDVVDLAIEWAVDPDGDGDFSDRVDVINLSLGATYGATYDSTTVAAENAAQLGVIVVAAAGNSGDTFYTVASPSVADHVLSVAAIGVDAFDAPAPTAALASFSARGPRRGDSALKPDLAAPGSQIFSAGIGTIGYSSSGTSMATPHVSGAMALLRQRYPAQGNGGLNRWTVEELKALVMNTAAVPVFQGFEPGSHQAAPSRLGAGRLDLQQAVRSQVVAYNGDNPGQVSVSFGAPEVLVSYTARKNIRLVNHSAVTATFTVSYTAALDMPGVSFELPLGREVVVPPAGVAVVPVGLEAEAAQMKHTRDPAVDLAQTFPRAWLSEEAGQVLFLPAQDGPILRVPVYAAPRPVAQMGTLEGNLSFTATQPVTDGLHLSGVALNGSQPPTDVRSQVSVLALQWSSPNEPPAHEEIPDSPPYDHADLKYVGVASNLAMLSGPFGQEGLPALEEPTLYFGIATHGDWSSPNEVQFQVYLDTDGDGASDYRLFNTNWATYQSDWAVSDVFLTVLEDLETGQRRSEVFLNGVSALGVDTAPYNTNVMVLPVRIGDLALPAQNPRLRYFVESYSLDISGAVALGRFVERTPTLSFDPSRPGLSPLGGHLGTILYDDVNGHVIPVLFSPVDAGAGRLEGILLLHHHNRQGIRAQVVTLDWLRQLYFPVIQSAP</sequence>
<feature type="active site" description="Charge relay system" evidence="5 6">
    <location>
        <position position="225"/>
    </location>
</feature>
<dbReference type="InterPro" id="IPR022398">
    <property type="entry name" value="Peptidase_S8_His-AS"/>
</dbReference>
<evidence type="ECO:0000256" key="2">
    <source>
        <dbReference type="ARBA" id="ARBA00022670"/>
    </source>
</evidence>
<evidence type="ECO:0000256" key="3">
    <source>
        <dbReference type="ARBA" id="ARBA00022801"/>
    </source>
</evidence>
<gene>
    <name evidence="10" type="ORF">FKZ61_17955</name>
</gene>
<keyword evidence="4 6" id="KW-0720">Serine protease</keyword>
<comment type="caution">
    <text evidence="10">The sequence shown here is derived from an EMBL/GenBank/DDBJ whole genome shotgun (WGS) entry which is preliminary data.</text>
</comment>
<dbReference type="PANTHER" id="PTHR43806:SF65">
    <property type="entry name" value="SERINE PROTEASE APRX"/>
    <property type="match status" value="1"/>
</dbReference>
<dbReference type="GO" id="GO:0004252">
    <property type="term" value="F:serine-type endopeptidase activity"/>
    <property type="evidence" value="ECO:0007669"/>
    <property type="project" value="UniProtKB-UniRule"/>
</dbReference>
<dbReference type="InterPro" id="IPR034213">
    <property type="entry name" value="S8_Vpr-like"/>
</dbReference>
<keyword evidence="2 6" id="KW-0645">Protease</keyword>
<dbReference type="InterPro" id="IPR023827">
    <property type="entry name" value="Peptidase_S8_Asp-AS"/>
</dbReference>
<dbReference type="PRINTS" id="PR00723">
    <property type="entry name" value="SUBTILISIN"/>
</dbReference>
<evidence type="ECO:0000256" key="4">
    <source>
        <dbReference type="ARBA" id="ARBA00022825"/>
    </source>
</evidence>
<dbReference type="InterPro" id="IPR000209">
    <property type="entry name" value="Peptidase_S8/S53_dom"/>
</dbReference>
<dbReference type="SUPFAM" id="SSF52743">
    <property type="entry name" value="Subtilisin-like"/>
    <property type="match status" value="1"/>
</dbReference>
<feature type="domain" description="Peptidase S8/S53" evidence="9">
    <location>
        <begin position="216"/>
        <end position="546"/>
    </location>
</feature>
<dbReference type="Proteomes" id="UP000317371">
    <property type="component" value="Unassembled WGS sequence"/>
</dbReference>
<feature type="active site" description="Charge relay system" evidence="5 6">
    <location>
        <position position="299"/>
    </location>
</feature>
<reference evidence="10 11" key="1">
    <citation type="submission" date="2019-06" db="EMBL/GenBank/DDBJ databases">
        <title>Genome sequence of Litorilinea aerophila BAA-2444.</title>
        <authorList>
            <person name="Maclea K.S."/>
            <person name="Maurais E.G."/>
            <person name="Iannazzi L.C."/>
        </authorList>
    </citation>
    <scope>NUCLEOTIDE SEQUENCE [LARGE SCALE GENOMIC DNA]</scope>
    <source>
        <strain evidence="10 11">ATCC BAA-2444</strain>
    </source>
</reference>
<dbReference type="InterPro" id="IPR050131">
    <property type="entry name" value="Peptidase_S8_subtilisin-like"/>
</dbReference>
<evidence type="ECO:0000256" key="6">
    <source>
        <dbReference type="PROSITE-ProRule" id="PRU01240"/>
    </source>
</evidence>
<name>A0A540VBI6_9CHLR</name>
<dbReference type="Pfam" id="PF00082">
    <property type="entry name" value="Peptidase_S8"/>
    <property type="match status" value="1"/>
</dbReference>
<dbReference type="InterPro" id="IPR015500">
    <property type="entry name" value="Peptidase_S8_subtilisin-rel"/>
</dbReference>
<dbReference type="GO" id="GO:0006508">
    <property type="term" value="P:proteolysis"/>
    <property type="evidence" value="ECO:0007669"/>
    <property type="project" value="UniProtKB-KW"/>
</dbReference>
<dbReference type="InParanoid" id="A0A540VBI6"/>
<dbReference type="PROSITE" id="PS00137">
    <property type="entry name" value="SUBTILASE_HIS"/>
    <property type="match status" value="1"/>
</dbReference>
<dbReference type="InterPro" id="IPR023828">
    <property type="entry name" value="Peptidase_S8_Ser-AS"/>
</dbReference>
<proteinExistence type="inferred from homology"/>
<protein>
    <submittedName>
        <fullName evidence="10">S8 family serine peptidase</fullName>
    </submittedName>
</protein>
<evidence type="ECO:0000256" key="7">
    <source>
        <dbReference type="RuleBase" id="RU003355"/>
    </source>
</evidence>
<feature type="active site" description="Charge relay system" evidence="5 6">
    <location>
        <position position="496"/>
    </location>
</feature>
<keyword evidence="3 6" id="KW-0378">Hydrolase</keyword>
<accession>A0A540VBI6</accession>
<evidence type="ECO:0000313" key="11">
    <source>
        <dbReference type="Proteomes" id="UP000317371"/>
    </source>
</evidence>
<dbReference type="EMBL" id="VIGC01000027">
    <property type="protein sequence ID" value="TQE94115.1"/>
    <property type="molecule type" value="Genomic_DNA"/>
</dbReference>
<dbReference type="AlphaFoldDB" id="A0A540VBI6"/>
<feature type="region of interest" description="Disordered" evidence="8">
    <location>
        <begin position="1"/>
        <end position="55"/>
    </location>
</feature>
<dbReference type="PROSITE" id="PS00138">
    <property type="entry name" value="SUBTILASE_SER"/>
    <property type="match status" value="1"/>
</dbReference>
<evidence type="ECO:0000256" key="5">
    <source>
        <dbReference type="PIRSR" id="PIRSR615500-1"/>
    </source>
</evidence>
<organism evidence="10 11">
    <name type="scientific">Litorilinea aerophila</name>
    <dbReference type="NCBI Taxonomy" id="1204385"/>
    <lineage>
        <taxon>Bacteria</taxon>
        <taxon>Bacillati</taxon>
        <taxon>Chloroflexota</taxon>
        <taxon>Caldilineae</taxon>
        <taxon>Caldilineales</taxon>
        <taxon>Caldilineaceae</taxon>
        <taxon>Litorilinea</taxon>
    </lineage>
</organism>
<evidence type="ECO:0000256" key="8">
    <source>
        <dbReference type="SAM" id="MobiDB-lite"/>
    </source>
</evidence>